<accession>A0A6L5XEH6</accession>
<evidence type="ECO:0000313" key="2">
    <source>
        <dbReference type="Proteomes" id="UP000483362"/>
    </source>
</evidence>
<sequence length="96" mass="10803">MKRAKIKITVVDRKGPMGCHHGHRKGDTWDWDTQRGSLCPMAQHVMFPYIDILRYGGQLPGKDPSSICVCCPDVDVINVFKIEKIEPEPPASTPQE</sequence>
<evidence type="ECO:0000313" key="1">
    <source>
        <dbReference type="EMBL" id="MSS18195.1"/>
    </source>
</evidence>
<dbReference type="AlphaFoldDB" id="A0A6L5XEH6"/>
<organism evidence="1 2">
    <name type="scientific">Sodaliphilus pleomorphus</name>
    <dbReference type="NCBI Taxonomy" id="2606626"/>
    <lineage>
        <taxon>Bacteria</taxon>
        <taxon>Pseudomonadati</taxon>
        <taxon>Bacteroidota</taxon>
        <taxon>Bacteroidia</taxon>
        <taxon>Bacteroidales</taxon>
        <taxon>Muribaculaceae</taxon>
        <taxon>Sodaliphilus</taxon>
    </lineage>
</organism>
<comment type="caution">
    <text evidence="1">The sequence shown here is derived from an EMBL/GenBank/DDBJ whole genome shotgun (WGS) entry which is preliminary data.</text>
</comment>
<dbReference type="EMBL" id="VULT01000017">
    <property type="protein sequence ID" value="MSS18195.1"/>
    <property type="molecule type" value="Genomic_DNA"/>
</dbReference>
<keyword evidence="2" id="KW-1185">Reference proteome</keyword>
<dbReference type="NCBIfam" id="TIGR04076">
    <property type="entry name" value="TIGR04076 family protein"/>
    <property type="match status" value="1"/>
</dbReference>
<proteinExistence type="predicted"/>
<protein>
    <submittedName>
        <fullName evidence="1">TIGR04076 family protein</fullName>
    </submittedName>
</protein>
<dbReference type="InterPro" id="IPR023811">
    <property type="entry name" value="CHP04076"/>
</dbReference>
<name>A0A6L5XEH6_9BACT</name>
<reference evidence="1 2" key="1">
    <citation type="submission" date="2019-08" db="EMBL/GenBank/DDBJ databases">
        <title>In-depth cultivation of the pig gut microbiome towards novel bacterial diversity and tailored functional studies.</title>
        <authorList>
            <person name="Wylensek D."/>
            <person name="Hitch T.C.A."/>
            <person name="Clavel T."/>
        </authorList>
    </citation>
    <scope>NUCLEOTIDE SEQUENCE [LARGE SCALE GENOMIC DNA]</scope>
    <source>
        <strain evidence="1 2">Oil-RF-744-WCA-WT-10</strain>
    </source>
</reference>
<dbReference type="RefSeq" id="WP_154328833.1">
    <property type="nucleotide sequence ID" value="NZ_CP045696.1"/>
</dbReference>
<gene>
    <name evidence="1" type="ORF">FYJ29_10555</name>
</gene>
<dbReference type="Proteomes" id="UP000483362">
    <property type="component" value="Unassembled WGS sequence"/>
</dbReference>